<feature type="transmembrane region" description="Helical" evidence="1">
    <location>
        <begin position="85"/>
        <end position="108"/>
    </location>
</feature>
<comment type="caution">
    <text evidence="3">The sequence shown here is derived from an EMBL/GenBank/DDBJ whole genome shotgun (WGS) entry which is preliminary data.</text>
</comment>
<evidence type="ECO:0000313" key="5">
    <source>
        <dbReference type="Proteomes" id="UP000475325"/>
    </source>
</evidence>
<organism evidence="3 5">
    <name type="scientific">Orbilia oligospora</name>
    <name type="common">Nematode-trapping fungus</name>
    <name type="synonym">Arthrobotrys oligospora</name>
    <dbReference type="NCBI Taxonomy" id="2813651"/>
    <lineage>
        <taxon>Eukaryota</taxon>
        <taxon>Fungi</taxon>
        <taxon>Dikarya</taxon>
        <taxon>Ascomycota</taxon>
        <taxon>Pezizomycotina</taxon>
        <taxon>Orbiliomycetes</taxon>
        <taxon>Orbiliales</taxon>
        <taxon>Orbiliaceae</taxon>
        <taxon>Orbilia</taxon>
    </lineage>
</organism>
<keyword evidence="1" id="KW-0812">Transmembrane</keyword>
<evidence type="ECO:0000313" key="6">
    <source>
        <dbReference type="Proteomes" id="UP000480548"/>
    </source>
</evidence>
<dbReference type="EMBL" id="WIQW01000014">
    <property type="protein sequence ID" value="KAF3105348.1"/>
    <property type="molecule type" value="Genomic_DNA"/>
</dbReference>
<evidence type="ECO:0000313" key="4">
    <source>
        <dbReference type="EMBL" id="KAF3133384.1"/>
    </source>
</evidence>
<evidence type="ECO:0000256" key="1">
    <source>
        <dbReference type="SAM" id="Phobius"/>
    </source>
</evidence>
<keyword evidence="1" id="KW-1133">Transmembrane helix</keyword>
<feature type="transmembrane region" description="Helical" evidence="1">
    <location>
        <begin position="489"/>
        <end position="511"/>
    </location>
</feature>
<dbReference type="PANTHER" id="PTHR35043:SF7">
    <property type="entry name" value="TRANSCRIPTION FACTOR DOMAIN-CONTAINING PROTEIN"/>
    <property type="match status" value="1"/>
</dbReference>
<reference evidence="5 6" key="1">
    <citation type="submission" date="2019-06" db="EMBL/GenBank/DDBJ databases">
        <authorList>
            <person name="Palmer J.M."/>
        </authorList>
    </citation>
    <scope>NUCLEOTIDE SEQUENCE [LARGE SCALE GENOMIC DNA]</scope>
    <source>
        <strain evidence="3 5">TWF102</strain>
        <strain evidence="4 6">TWF703</strain>
    </source>
</reference>
<gene>
    <name evidence="3" type="ORF">TWF102_002275</name>
    <name evidence="4" type="ORF">TWF703_006923</name>
</gene>
<keyword evidence="2" id="KW-0732">Signal</keyword>
<feature type="transmembrane region" description="Helical" evidence="1">
    <location>
        <begin position="266"/>
        <end position="285"/>
    </location>
</feature>
<feature type="transmembrane region" description="Helical" evidence="1">
    <location>
        <begin position="236"/>
        <end position="254"/>
    </location>
</feature>
<accession>A0A7C8NHQ7</accession>
<dbReference type="AlphaFoldDB" id="A0A7C8NHQ7"/>
<feature type="transmembrane region" description="Helical" evidence="1">
    <location>
        <begin position="396"/>
        <end position="416"/>
    </location>
</feature>
<feature type="transmembrane region" description="Helical" evidence="1">
    <location>
        <begin position="46"/>
        <end position="65"/>
    </location>
</feature>
<proteinExistence type="predicted"/>
<evidence type="ECO:0000256" key="2">
    <source>
        <dbReference type="SAM" id="SignalP"/>
    </source>
</evidence>
<dbReference type="EMBL" id="WIQZ01000040">
    <property type="protein sequence ID" value="KAF3133384.1"/>
    <property type="molecule type" value="Genomic_DNA"/>
</dbReference>
<dbReference type="Proteomes" id="UP000480548">
    <property type="component" value="Unassembled WGS sequence"/>
</dbReference>
<keyword evidence="1" id="KW-0472">Membrane</keyword>
<name>A0A7C8NHQ7_ORBOL</name>
<dbReference type="Proteomes" id="UP000475325">
    <property type="component" value="Unassembled WGS sequence"/>
</dbReference>
<feature type="transmembrane region" description="Helical" evidence="1">
    <location>
        <begin position="428"/>
        <end position="446"/>
    </location>
</feature>
<feature type="chain" id="PRO_5036398235" evidence="2">
    <location>
        <begin position="22"/>
        <end position="534"/>
    </location>
</feature>
<dbReference type="PANTHER" id="PTHR35043">
    <property type="entry name" value="TRANSCRIPTION FACTOR DOMAIN-CONTAINING PROTEIN"/>
    <property type="match status" value="1"/>
</dbReference>
<protein>
    <submittedName>
        <fullName evidence="3">Uncharacterized protein</fullName>
    </submittedName>
</protein>
<sequence>MPNNLKTAVIVILSRLNYTQAFSFTPNCTLPPYGTIYVSAPTVRSTLSIVWECLGILFLCTWSIQHLNVPEQRRSVKGFWNKFKVYIHAFLGKAKWAGLALIALEYLLGRAMAERKAAKDGVRRLQESYSSRVRALREKLEDLKQPSPELSKLLEQGAPSWGIAHVYMANAGFFVLDTGISIPRLDRPFKINEALLRGRYWALNCRQWQKIAVENDYVDLPNIEAAVLERLDHKSALVTILAVLQITTHIAQLVTRTALGLPSTPLEIGTLAFAALSAVIYVTYWDRPQGIEVIHESKLDFDRLPLPGGAGVTIDDVNVEKSFKLYKLRNELMDLGHTYLFQDDYPSVSLPPQTSLDERPIPIPNHAIPVLSFGSGSKTRTPWRGFLRRLGPSNEISYVFLTSAFGGLIFGGLHILPIDSSNVVALEYLIWLASSCLVAVWPFFMLRSSFVVRRHFDNRIFDANPIMQGQILPAVEKASRSRLRVRTMVIEIAFLYTPYLLARSYLLIAMFRTLVFLSPVSFENTWAALLPHWG</sequence>
<feature type="signal peptide" evidence="2">
    <location>
        <begin position="1"/>
        <end position="21"/>
    </location>
</feature>
<evidence type="ECO:0000313" key="3">
    <source>
        <dbReference type="EMBL" id="KAF3105348.1"/>
    </source>
</evidence>